<sequence length="538" mass="61125">MNWVSYLLQINLYLVLFYAFYSVFLRGETFFNWNRVYLVGATFFSVLIPLFQTDWVKSLFVVEQVQNNWLNANVLIMDGFATPISADEGLVLGDYLLMIYILGLLFLSFKLFYQLFKMKQVFKDDKTVDAFSFFKKVKISGALSQHQEIEKHELTHAKQFHSADVLFFEVVTIINWFNPICYLYKKAIKETHEFIADAEAVKITQDKKAYALLLLSKSFGLAPHQLTNNFFNHSLLKTRIKMLQKPKSNKMAVLKYGLSVPLFLLAMVLSSAKISQNEKINDFVKTIQSKQNLEEILVPDEKSKIVVAKDIESNSQKLQTKNNKQLDTIPKTALNEVKVMSFKAGDDDPIFSKVENFPTFPGGIKAFGAFLSENIKYPEEARKANINGRVFCQFVVEKDGSLTKIRVVRGIGGGCDEEAVRVLAISPKWNPGMQNGEPVRVSYTIPIFFQISAGLENAPKKDIEITDEKRQELNEKVNMVLNKALIVIDGKIVETKDWKEAVKPEDIEKIDVLKGEAAIKAYGDKGTNGVIIITKKKN</sequence>
<keyword evidence="8 10" id="KW-1133">Transmembrane helix</keyword>
<dbReference type="PANTHER" id="PTHR33446:SF2">
    <property type="entry name" value="PROTEIN TONB"/>
    <property type="match status" value="1"/>
</dbReference>
<keyword evidence="4" id="KW-1003">Cell membrane</keyword>
<keyword evidence="9 10" id="KW-0472">Membrane</keyword>
<keyword evidence="6 10" id="KW-0812">Transmembrane</keyword>
<evidence type="ECO:0000256" key="6">
    <source>
        <dbReference type="ARBA" id="ARBA00022692"/>
    </source>
</evidence>
<dbReference type="EMBL" id="JBHULV010000011">
    <property type="protein sequence ID" value="MFD2730935.1"/>
    <property type="molecule type" value="Genomic_DNA"/>
</dbReference>
<keyword evidence="3" id="KW-0813">Transport</keyword>
<name>A0ABW5TQC3_9SPHI</name>
<dbReference type="Gene3D" id="2.170.130.10">
    <property type="entry name" value="TonB-dependent receptor, plug domain"/>
    <property type="match status" value="1"/>
</dbReference>
<dbReference type="Pfam" id="PF05569">
    <property type="entry name" value="Peptidase_M56"/>
    <property type="match status" value="1"/>
</dbReference>
<gene>
    <name evidence="12" type="ORF">ACFSSE_04395</name>
</gene>
<evidence type="ECO:0000256" key="3">
    <source>
        <dbReference type="ARBA" id="ARBA00022448"/>
    </source>
</evidence>
<keyword evidence="5" id="KW-0997">Cell inner membrane</keyword>
<dbReference type="Proteomes" id="UP001597546">
    <property type="component" value="Unassembled WGS sequence"/>
</dbReference>
<dbReference type="InterPro" id="IPR008756">
    <property type="entry name" value="Peptidase_M56"/>
</dbReference>
<evidence type="ECO:0000256" key="5">
    <source>
        <dbReference type="ARBA" id="ARBA00022519"/>
    </source>
</evidence>
<dbReference type="PANTHER" id="PTHR33446">
    <property type="entry name" value="PROTEIN TONB-RELATED"/>
    <property type="match status" value="1"/>
</dbReference>
<dbReference type="SUPFAM" id="SSF74653">
    <property type="entry name" value="TolA/TonB C-terminal domain"/>
    <property type="match status" value="1"/>
</dbReference>
<organism evidence="12 13">
    <name type="scientific">Pedobacter alpinus</name>
    <dbReference type="NCBI Taxonomy" id="1590643"/>
    <lineage>
        <taxon>Bacteria</taxon>
        <taxon>Pseudomonadati</taxon>
        <taxon>Bacteroidota</taxon>
        <taxon>Sphingobacteriia</taxon>
        <taxon>Sphingobacteriales</taxon>
        <taxon>Sphingobacteriaceae</taxon>
        <taxon>Pedobacter</taxon>
    </lineage>
</organism>
<dbReference type="Gene3D" id="3.30.1150.10">
    <property type="match status" value="1"/>
</dbReference>
<dbReference type="CDD" id="cd07341">
    <property type="entry name" value="M56_BlaR1_MecR1_like"/>
    <property type="match status" value="1"/>
</dbReference>
<evidence type="ECO:0000259" key="11">
    <source>
        <dbReference type="PROSITE" id="PS52015"/>
    </source>
</evidence>
<evidence type="ECO:0000256" key="7">
    <source>
        <dbReference type="ARBA" id="ARBA00022927"/>
    </source>
</evidence>
<dbReference type="Pfam" id="PF03544">
    <property type="entry name" value="TonB_C"/>
    <property type="match status" value="1"/>
</dbReference>
<reference evidence="13" key="1">
    <citation type="journal article" date="2019" name="Int. J. Syst. Evol. Microbiol.">
        <title>The Global Catalogue of Microorganisms (GCM) 10K type strain sequencing project: providing services to taxonomists for standard genome sequencing and annotation.</title>
        <authorList>
            <consortium name="The Broad Institute Genomics Platform"/>
            <consortium name="The Broad Institute Genome Sequencing Center for Infectious Disease"/>
            <person name="Wu L."/>
            <person name="Ma J."/>
        </authorList>
    </citation>
    <scope>NUCLEOTIDE SEQUENCE [LARGE SCALE GENOMIC DNA]</scope>
    <source>
        <strain evidence="13">KCTC 42456</strain>
    </source>
</reference>
<evidence type="ECO:0000313" key="13">
    <source>
        <dbReference type="Proteomes" id="UP001597546"/>
    </source>
</evidence>
<evidence type="ECO:0000256" key="8">
    <source>
        <dbReference type="ARBA" id="ARBA00022989"/>
    </source>
</evidence>
<dbReference type="NCBIfam" id="TIGR01352">
    <property type="entry name" value="tonB_Cterm"/>
    <property type="match status" value="1"/>
</dbReference>
<dbReference type="InterPro" id="IPR051045">
    <property type="entry name" value="TonB-dependent_transducer"/>
</dbReference>
<dbReference type="InterPro" id="IPR037066">
    <property type="entry name" value="Plug_dom_sf"/>
</dbReference>
<evidence type="ECO:0000256" key="1">
    <source>
        <dbReference type="ARBA" id="ARBA00004383"/>
    </source>
</evidence>
<keyword evidence="7" id="KW-0653">Protein transport</keyword>
<dbReference type="PROSITE" id="PS52015">
    <property type="entry name" value="TONB_CTD"/>
    <property type="match status" value="1"/>
</dbReference>
<comment type="caution">
    <text evidence="12">The sequence shown here is derived from an EMBL/GenBank/DDBJ whole genome shotgun (WGS) entry which is preliminary data.</text>
</comment>
<feature type="transmembrane region" description="Helical" evidence="10">
    <location>
        <begin position="6"/>
        <end position="24"/>
    </location>
</feature>
<feature type="transmembrane region" description="Helical" evidence="10">
    <location>
        <begin position="95"/>
        <end position="113"/>
    </location>
</feature>
<accession>A0ABW5TQC3</accession>
<protein>
    <submittedName>
        <fullName evidence="12">TonB family protein</fullName>
    </submittedName>
</protein>
<dbReference type="InterPro" id="IPR037682">
    <property type="entry name" value="TonB_C"/>
</dbReference>
<comment type="similarity">
    <text evidence="2">Belongs to the TonB family.</text>
</comment>
<dbReference type="RefSeq" id="WP_379042344.1">
    <property type="nucleotide sequence ID" value="NZ_JBHSKW010000022.1"/>
</dbReference>
<evidence type="ECO:0000256" key="2">
    <source>
        <dbReference type="ARBA" id="ARBA00006555"/>
    </source>
</evidence>
<keyword evidence="13" id="KW-1185">Reference proteome</keyword>
<dbReference type="InterPro" id="IPR006260">
    <property type="entry name" value="TonB/TolA_C"/>
</dbReference>
<comment type="subcellular location">
    <subcellularLocation>
        <location evidence="1">Cell inner membrane</location>
        <topology evidence="1">Single-pass membrane protein</topology>
        <orientation evidence="1">Periplasmic side</orientation>
    </subcellularLocation>
</comment>
<evidence type="ECO:0000256" key="4">
    <source>
        <dbReference type="ARBA" id="ARBA00022475"/>
    </source>
</evidence>
<evidence type="ECO:0000256" key="9">
    <source>
        <dbReference type="ARBA" id="ARBA00023136"/>
    </source>
</evidence>
<evidence type="ECO:0000313" key="12">
    <source>
        <dbReference type="EMBL" id="MFD2730935.1"/>
    </source>
</evidence>
<proteinExistence type="inferred from homology"/>
<feature type="transmembrane region" description="Helical" evidence="10">
    <location>
        <begin position="36"/>
        <end position="52"/>
    </location>
</feature>
<feature type="transmembrane region" description="Helical" evidence="10">
    <location>
        <begin position="252"/>
        <end position="272"/>
    </location>
</feature>
<feature type="domain" description="TonB C-terminal" evidence="11">
    <location>
        <begin position="362"/>
        <end position="458"/>
    </location>
</feature>
<evidence type="ECO:0000256" key="10">
    <source>
        <dbReference type="SAM" id="Phobius"/>
    </source>
</evidence>